<evidence type="ECO:0000313" key="1">
    <source>
        <dbReference type="EMBL" id="AUB43885.1"/>
    </source>
</evidence>
<protein>
    <submittedName>
        <fullName evidence="1">Uncharacterized protein</fullName>
    </submittedName>
</protein>
<gene>
    <name evidence="1" type="ORF">COO91_10090</name>
</gene>
<dbReference type="RefSeq" id="WP_100903835.1">
    <property type="nucleotide sequence ID" value="NZ_CAWNNC010000008.1"/>
</dbReference>
<organism evidence="1 2">
    <name type="scientific">Nostoc flagelliforme CCNUN1</name>
    <dbReference type="NCBI Taxonomy" id="2038116"/>
    <lineage>
        <taxon>Bacteria</taxon>
        <taxon>Bacillati</taxon>
        <taxon>Cyanobacteriota</taxon>
        <taxon>Cyanophyceae</taxon>
        <taxon>Nostocales</taxon>
        <taxon>Nostocaceae</taxon>
        <taxon>Nostoc</taxon>
    </lineage>
</organism>
<name>A0A2K8T9Z3_9NOSO</name>
<keyword evidence="2" id="KW-1185">Reference proteome</keyword>
<reference evidence="1 2" key="1">
    <citation type="submission" date="2017-11" db="EMBL/GenBank/DDBJ databases">
        <title>Complete genome of a free-living desiccation-tolerant cyanobacterium and its photosynthetic adaptation to extreme terrestrial habitat.</title>
        <authorList>
            <person name="Shang J."/>
        </authorList>
    </citation>
    <scope>NUCLEOTIDE SEQUENCE [LARGE SCALE GENOMIC DNA]</scope>
    <source>
        <strain evidence="1 2">CCNUN1</strain>
        <plasmid evidence="2">pnfsy07</plasmid>
    </source>
</reference>
<dbReference type="AlphaFoldDB" id="A0A2K8T9Z3"/>
<evidence type="ECO:0000313" key="2">
    <source>
        <dbReference type="Proteomes" id="UP000232003"/>
    </source>
</evidence>
<dbReference type="Proteomes" id="UP000232003">
    <property type="component" value="Plasmid pNFSY07"/>
</dbReference>
<dbReference type="EMBL" id="CP024792">
    <property type="protein sequence ID" value="AUB43885.1"/>
    <property type="molecule type" value="Genomic_DNA"/>
</dbReference>
<proteinExistence type="predicted"/>
<accession>A0A2K8T9Z3</accession>
<geneLocation type="plasmid" evidence="2">
    <name>pnfsy07</name>
</geneLocation>
<keyword evidence="1" id="KW-0614">Plasmid</keyword>
<dbReference type="KEGG" id="nfl:COO91_10090"/>
<sequence length="67" mass="7829">MRIGISWALGCDRLKENFRRAVIAQPKPSQTNLVRKLTLAQLKILGLGNWLRHWSFVKGKRSLEKHY</sequence>